<dbReference type="KEGG" id="pprt:ET464_06220"/>
<sequence>MDLWFLGTAAGRPTKERNVTSIALKLPDPRCEIWMFDAGEGTQHQLLHSPLKLSKLTMLFVTHLHGDHTFGLPGLLSSRSYFETKEPLKLFGPPGIKQLVTTALEISGSRLEYELIITEISEGIVYEDEQYKVEAALLDHRIECFGYRVTEQDRPGKLDGEKLKRLGVPSGPLYGQLKNGRDVELPDGTLIRSSDVVGAPVKGRVVTILGDTRPCDNAVKLAAGADLLVHEATFAEGQEEKAYDYGHSTTLQAAQAAKEAGARQLVMTHFSSRFRGEDMPALEDEAKTVFPASAAAFDMMHIHIPCVH</sequence>
<feature type="binding site" evidence="13">
    <location>
        <position position="65"/>
    </location>
    <ligand>
        <name>Zn(2+)</name>
        <dbReference type="ChEBI" id="CHEBI:29105"/>
        <label>1</label>
        <note>catalytic</note>
    </ligand>
</feature>
<name>A0A4P6EU95_9BACL</name>
<dbReference type="InterPro" id="IPR036866">
    <property type="entry name" value="RibonucZ/Hydroxyglut_hydro"/>
</dbReference>
<comment type="function">
    <text evidence="12 13">Zinc phosphodiesterase, which displays some tRNA 3'-processing endonuclease activity. Probably involved in tRNA maturation, by removing a 3'-trailer from precursor tRNA.</text>
</comment>
<feature type="binding site" evidence="13">
    <location>
        <position position="269"/>
    </location>
    <ligand>
        <name>Zn(2+)</name>
        <dbReference type="ChEBI" id="CHEBI:29105"/>
        <label>2</label>
        <note>catalytic</note>
    </ligand>
</feature>
<reference evidence="15 16" key="1">
    <citation type="submission" date="2019-01" db="EMBL/GenBank/DDBJ databases">
        <title>Genome sequencing of strain FW100M-2.</title>
        <authorList>
            <person name="Heo J."/>
            <person name="Kim S.-J."/>
            <person name="Kim J.-S."/>
            <person name="Hong S.-B."/>
            <person name="Kwon S.-W."/>
        </authorList>
    </citation>
    <scope>NUCLEOTIDE SEQUENCE [LARGE SCALE GENOMIC DNA]</scope>
    <source>
        <strain evidence="15 16">FW100M-2</strain>
    </source>
</reference>
<keyword evidence="3 13" id="KW-0819">tRNA processing</keyword>
<comment type="subunit">
    <text evidence="1 13">Homodimer.</text>
</comment>
<evidence type="ECO:0000313" key="15">
    <source>
        <dbReference type="EMBL" id="QAY66045.1"/>
    </source>
</evidence>
<dbReference type="Gene3D" id="3.60.15.10">
    <property type="entry name" value="Ribonuclease Z/Hydroxyacylglutathione hydrolase-like"/>
    <property type="match status" value="1"/>
</dbReference>
<keyword evidence="5 13" id="KW-0479">Metal-binding</keyword>
<organism evidence="15 16">
    <name type="scientific">Paenibacillus protaetiae</name>
    <dbReference type="NCBI Taxonomy" id="2509456"/>
    <lineage>
        <taxon>Bacteria</taxon>
        <taxon>Bacillati</taxon>
        <taxon>Bacillota</taxon>
        <taxon>Bacilli</taxon>
        <taxon>Bacillales</taxon>
        <taxon>Paenibacillaceae</taxon>
        <taxon>Paenibacillus</taxon>
    </lineage>
</organism>
<dbReference type="NCBIfam" id="NF000801">
    <property type="entry name" value="PRK00055.1-3"/>
    <property type="match status" value="1"/>
</dbReference>
<evidence type="ECO:0000256" key="8">
    <source>
        <dbReference type="ARBA" id="ARBA00022833"/>
    </source>
</evidence>
<dbReference type="InterPro" id="IPR013471">
    <property type="entry name" value="RNase_Z/BN"/>
</dbReference>
<dbReference type="PANTHER" id="PTHR46018:SF2">
    <property type="entry name" value="ZINC PHOSPHODIESTERASE ELAC PROTEIN 1"/>
    <property type="match status" value="1"/>
</dbReference>
<comment type="function">
    <text evidence="10">Counteracts the endogenous Pycsar antiviral defense system. Phosphodiesterase that enables metal-dependent hydrolysis of host cyclic nucleotide Pycsar defense signals such as cCMP and cUMP.</text>
</comment>
<accession>A0A4P6EU95</accession>
<dbReference type="GO" id="GO:0008270">
    <property type="term" value="F:zinc ion binding"/>
    <property type="evidence" value="ECO:0007669"/>
    <property type="project" value="UniProtKB-UniRule"/>
</dbReference>
<dbReference type="Pfam" id="PF23023">
    <property type="entry name" value="Anti-Pycsar_Apyc1"/>
    <property type="match status" value="1"/>
</dbReference>
<evidence type="ECO:0000313" key="16">
    <source>
        <dbReference type="Proteomes" id="UP000293568"/>
    </source>
</evidence>
<evidence type="ECO:0000256" key="4">
    <source>
        <dbReference type="ARBA" id="ARBA00022722"/>
    </source>
</evidence>
<evidence type="ECO:0000256" key="10">
    <source>
        <dbReference type="ARBA" id="ARBA00034301"/>
    </source>
</evidence>
<evidence type="ECO:0000256" key="11">
    <source>
        <dbReference type="ARBA" id="ARBA00048505"/>
    </source>
</evidence>
<evidence type="ECO:0000256" key="5">
    <source>
        <dbReference type="ARBA" id="ARBA00022723"/>
    </source>
</evidence>
<evidence type="ECO:0000256" key="3">
    <source>
        <dbReference type="ARBA" id="ARBA00022694"/>
    </source>
</evidence>
<comment type="catalytic activity">
    <reaction evidence="13">
        <text>Endonucleolytic cleavage of RNA, removing extra 3' nucleotides from tRNA precursor, generating 3' termini of tRNAs. A 3'-hydroxy group is left at the tRNA terminus and a 5'-phosphoryl group is left at the trailer molecule.</text>
        <dbReference type="EC" id="3.1.26.11"/>
    </reaction>
</comment>
<dbReference type="EMBL" id="CP035492">
    <property type="protein sequence ID" value="QAY66045.1"/>
    <property type="molecule type" value="Genomic_DNA"/>
</dbReference>
<dbReference type="AlphaFoldDB" id="A0A4P6EU95"/>
<dbReference type="CDD" id="cd07717">
    <property type="entry name" value="RNaseZ_ZiPD-like_MBL-fold"/>
    <property type="match status" value="1"/>
</dbReference>
<proteinExistence type="inferred from homology"/>
<dbReference type="SUPFAM" id="SSF56281">
    <property type="entry name" value="Metallo-hydrolase/oxidoreductase"/>
    <property type="match status" value="1"/>
</dbReference>
<dbReference type="InterPro" id="IPR001279">
    <property type="entry name" value="Metallo-B-lactamas"/>
</dbReference>
<keyword evidence="8 13" id="KW-0862">Zinc</keyword>
<dbReference type="HAMAP" id="MF_01818">
    <property type="entry name" value="RNase_Z_BN"/>
    <property type="match status" value="1"/>
</dbReference>
<dbReference type="EC" id="3.1.26.11" evidence="2 13"/>
<feature type="active site" description="Proton acceptor" evidence="13">
    <location>
        <position position="67"/>
    </location>
</feature>
<keyword evidence="7 13" id="KW-0378">Hydrolase</keyword>
<feature type="binding site" evidence="13">
    <location>
        <position position="211"/>
    </location>
    <ligand>
        <name>Zn(2+)</name>
        <dbReference type="ChEBI" id="CHEBI:29105"/>
        <label>1</label>
        <note>catalytic</note>
    </ligand>
</feature>
<feature type="binding site" evidence="13">
    <location>
        <position position="67"/>
    </location>
    <ligand>
        <name>Zn(2+)</name>
        <dbReference type="ChEBI" id="CHEBI:29105"/>
        <label>2</label>
        <note>catalytic</note>
    </ligand>
</feature>
<keyword evidence="6 13" id="KW-0255">Endonuclease</keyword>
<comment type="catalytic activity">
    <reaction evidence="11">
        <text>3',5'-cyclic UMP + H2O = UMP + H(+)</text>
        <dbReference type="Rhea" id="RHEA:70575"/>
        <dbReference type="ChEBI" id="CHEBI:15377"/>
        <dbReference type="ChEBI" id="CHEBI:15378"/>
        <dbReference type="ChEBI" id="CHEBI:57865"/>
        <dbReference type="ChEBI" id="CHEBI:184387"/>
    </reaction>
    <physiologicalReaction direction="left-to-right" evidence="11">
        <dbReference type="Rhea" id="RHEA:70576"/>
    </physiologicalReaction>
</comment>
<feature type="binding site" evidence="13">
    <location>
        <position position="140"/>
    </location>
    <ligand>
        <name>Zn(2+)</name>
        <dbReference type="ChEBI" id="CHEBI:29105"/>
        <label>1</label>
        <note>catalytic</note>
    </ligand>
</feature>
<dbReference type="RefSeq" id="WP_129439226.1">
    <property type="nucleotide sequence ID" value="NZ_CP035492.1"/>
</dbReference>
<comment type="catalytic activity">
    <reaction evidence="9">
        <text>3',5'-cyclic CMP + H2O = CMP + H(+)</text>
        <dbReference type="Rhea" id="RHEA:72675"/>
        <dbReference type="ChEBI" id="CHEBI:15377"/>
        <dbReference type="ChEBI" id="CHEBI:15378"/>
        <dbReference type="ChEBI" id="CHEBI:58003"/>
        <dbReference type="ChEBI" id="CHEBI:60377"/>
    </reaction>
    <physiologicalReaction direction="left-to-right" evidence="9">
        <dbReference type="Rhea" id="RHEA:72676"/>
    </physiologicalReaction>
</comment>
<evidence type="ECO:0000256" key="9">
    <source>
        <dbReference type="ARBA" id="ARBA00034221"/>
    </source>
</evidence>
<keyword evidence="4 13" id="KW-0540">Nuclease</keyword>
<feature type="domain" description="Metallo-beta-lactamase" evidence="14">
    <location>
        <begin position="194"/>
        <end position="270"/>
    </location>
</feature>
<evidence type="ECO:0000256" key="7">
    <source>
        <dbReference type="ARBA" id="ARBA00022801"/>
    </source>
</evidence>
<comment type="cofactor">
    <cofactor evidence="13">
        <name>Zn(2+)</name>
        <dbReference type="ChEBI" id="CHEBI:29105"/>
    </cofactor>
    <text evidence="13">Binds 2 Zn(2+) ions.</text>
</comment>
<evidence type="ECO:0000256" key="13">
    <source>
        <dbReference type="HAMAP-Rule" id="MF_01818"/>
    </source>
</evidence>
<feature type="binding site" evidence="13">
    <location>
        <position position="63"/>
    </location>
    <ligand>
        <name>Zn(2+)</name>
        <dbReference type="ChEBI" id="CHEBI:29105"/>
        <label>1</label>
        <note>catalytic</note>
    </ligand>
</feature>
<dbReference type="PANTHER" id="PTHR46018">
    <property type="entry name" value="ZINC PHOSPHODIESTERASE ELAC PROTEIN 1"/>
    <property type="match status" value="1"/>
</dbReference>
<evidence type="ECO:0000256" key="1">
    <source>
        <dbReference type="ARBA" id="ARBA00011738"/>
    </source>
</evidence>
<dbReference type="GO" id="GO:0042781">
    <property type="term" value="F:3'-tRNA processing endoribonuclease activity"/>
    <property type="evidence" value="ECO:0007669"/>
    <property type="project" value="UniProtKB-UniRule"/>
</dbReference>
<evidence type="ECO:0000256" key="6">
    <source>
        <dbReference type="ARBA" id="ARBA00022759"/>
    </source>
</evidence>
<dbReference type="OrthoDB" id="9800940at2"/>
<feature type="binding site" evidence="13">
    <location>
        <position position="68"/>
    </location>
    <ligand>
        <name>Zn(2+)</name>
        <dbReference type="ChEBI" id="CHEBI:29105"/>
        <label>2</label>
        <note>catalytic</note>
    </ligand>
</feature>
<evidence type="ECO:0000259" key="14">
    <source>
        <dbReference type="Pfam" id="PF12706"/>
    </source>
</evidence>
<protein>
    <recommendedName>
        <fullName evidence="2 13">Ribonuclease Z</fullName>
        <shortName evidence="13">RNase Z</shortName>
        <ecNumber evidence="2 13">3.1.26.11</ecNumber>
    </recommendedName>
    <alternativeName>
        <fullName evidence="13">tRNA 3 endonuclease</fullName>
    </alternativeName>
    <alternativeName>
        <fullName evidence="13">tRNase Z</fullName>
    </alternativeName>
</protein>
<gene>
    <name evidence="13 15" type="primary">rnz</name>
    <name evidence="15" type="ORF">ET464_06220</name>
</gene>
<feature type="binding site" evidence="13">
    <location>
        <position position="211"/>
    </location>
    <ligand>
        <name>Zn(2+)</name>
        <dbReference type="ChEBI" id="CHEBI:29105"/>
        <label>2</label>
        <note>catalytic</note>
    </ligand>
</feature>
<dbReference type="FunFam" id="3.60.15.10:FF:000002">
    <property type="entry name" value="Ribonuclease Z"/>
    <property type="match status" value="1"/>
</dbReference>
<evidence type="ECO:0000256" key="12">
    <source>
        <dbReference type="ARBA" id="ARBA00057812"/>
    </source>
</evidence>
<comment type="similarity">
    <text evidence="13">Belongs to the RNase Z family.</text>
</comment>
<dbReference type="Pfam" id="PF12706">
    <property type="entry name" value="Lactamase_B_2"/>
    <property type="match status" value="1"/>
</dbReference>
<dbReference type="NCBIfam" id="TIGR02651">
    <property type="entry name" value="RNase_Z"/>
    <property type="match status" value="1"/>
</dbReference>
<evidence type="ECO:0000256" key="2">
    <source>
        <dbReference type="ARBA" id="ARBA00012477"/>
    </source>
</evidence>
<keyword evidence="16" id="KW-1185">Reference proteome</keyword>
<dbReference type="Proteomes" id="UP000293568">
    <property type="component" value="Chromosome"/>
</dbReference>
<dbReference type="GO" id="GO:0042802">
    <property type="term" value="F:identical protein binding"/>
    <property type="evidence" value="ECO:0007669"/>
    <property type="project" value="UniProtKB-ARBA"/>
</dbReference>